<organism evidence="1 2">
    <name type="scientific">Rhizobium freirei PRF 81</name>
    <dbReference type="NCBI Taxonomy" id="363754"/>
    <lineage>
        <taxon>Bacteria</taxon>
        <taxon>Pseudomonadati</taxon>
        <taxon>Pseudomonadota</taxon>
        <taxon>Alphaproteobacteria</taxon>
        <taxon>Hyphomicrobiales</taxon>
        <taxon>Rhizobiaceae</taxon>
        <taxon>Rhizobium/Agrobacterium group</taxon>
        <taxon>Rhizobium</taxon>
    </lineage>
</organism>
<dbReference type="InterPro" id="IPR029063">
    <property type="entry name" value="SAM-dependent_MTases_sf"/>
</dbReference>
<dbReference type="EMBL" id="AQHN01000083">
    <property type="protein sequence ID" value="ENN85574.1"/>
    <property type="molecule type" value="Genomic_DNA"/>
</dbReference>
<evidence type="ECO:0000313" key="1">
    <source>
        <dbReference type="EMBL" id="ENN85574.1"/>
    </source>
</evidence>
<comment type="caution">
    <text evidence="1">The sequence shown here is derived from an EMBL/GenBank/DDBJ whole genome shotgun (WGS) entry which is preliminary data.</text>
</comment>
<gene>
    <name evidence="1" type="ORF">RHSP_06644</name>
</gene>
<sequence length="349" mass="39917">MLVLLDGAAAISSRSKSIDTCRTMEHDMRDFSLFFEECERAPRLNELASFFAATAAGRSGNPIIQPQVDRRLLGDDTLLDRFIRLHEQRRGPFDQHYHASIPYRLEEECRLGHAILRYARDMPGPLNLYSLGTAEGTMARTISELAEGRVESLSCSPNVENHRSFMAYGDPPHATFFHGPFHHLRRDLLRLRQDLAKFASGFDIILEDTTFQMYSPNRPDQIDFVSQHLKDDGLFLFVEKFKNAEIDEYQRRELQKDHGFKARFFDPADIMEKKAAVLTVMNRNEVTLAEMSDAVKRRFRHCYATWNSGNFCTLIASNSLPNIDRFMSGLIRPATPVSAVDDVMDGLVF</sequence>
<evidence type="ECO:0000313" key="2">
    <source>
        <dbReference type="Proteomes" id="UP000012429"/>
    </source>
</evidence>
<proteinExistence type="predicted"/>
<accession>N6TYX6</accession>
<keyword evidence="2" id="KW-1185">Reference proteome</keyword>
<protein>
    <recommendedName>
        <fullName evidence="3">Class I SAM-dependent methyltransferase</fullName>
    </recommendedName>
</protein>
<dbReference type="AlphaFoldDB" id="N6TYX6"/>
<dbReference type="Proteomes" id="UP000012429">
    <property type="component" value="Unassembled WGS sequence"/>
</dbReference>
<dbReference type="STRING" id="363754.RHSP_06644"/>
<dbReference type="PATRIC" id="fig|363754.4.peg.4838"/>
<dbReference type="SUPFAM" id="SSF53335">
    <property type="entry name" value="S-adenosyl-L-methionine-dependent methyltransferases"/>
    <property type="match status" value="1"/>
</dbReference>
<dbReference type="CDD" id="cd02440">
    <property type="entry name" value="AdoMet_MTases"/>
    <property type="match status" value="1"/>
</dbReference>
<name>N6TYX6_9HYPH</name>
<reference evidence="1 2" key="1">
    <citation type="journal article" date="2012" name="BMC Genomics">
        <title>Genomic basis of broad host range and environmental adaptability of Rhizobium tropici CIAT 899 and Rhizobium sp. PRF 81 which are used in inoculants for common bean (Phaseolus vulgaris L.).</title>
        <authorList>
            <person name="Ormeno-Orrillo E."/>
            <person name="Menna P."/>
            <person name="Almeida L.G."/>
            <person name="Ollero F.J."/>
            <person name="Nicolas M.F."/>
            <person name="Pains Rodrigues E."/>
            <person name="Shigueyoshi Nakatani A."/>
            <person name="Silva Batista J.S."/>
            <person name="Oliveira Chueire L.M."/>
            <person name="Souza R.C."/>
            <person name="Ribeiro Vasconcelos A.T."/>
            <person name="Megias M."/>
            <person name="Hungria M."/>
            <person name="Martinez-Romero E."/>
        </authorList>
    </citation>
    <scope>NUCLEOTIDE SEQUENCE [LARGE SCALE GENOMIC DNA]</scope>
    <source>
        <strain evidence="1 2">PRF 81</strain>
    </source>
</reference>
<dbReference type="Gene3D" id="3.40.50.150">
    <property type="entry name" value="Vaccinia Virus protein VP39"/>
    <property type="match status" value="1"/>
</dbReference>
<evidence type="ECO:0008006" key="3">
    <source>
        <dbReference type="Google" id="ProtNLM"/>
    </source>
</evidence>